<keyword evidence="3" id="KW-1185">Reference proteome</keyword>
<name>A0A6I6GRI1_9BACT</name>
<accession>A0A6I6GRI1</accession>
<dbReference type="EMBL" id="CP046566">
    <property type="protein sequence ID" value="QGW27699.1"/>
    <property type="molecule type" value="Genomic_DNA"/>
</dbReference>
<keyword evidence="1" id="KW-0732">Signal</keyword>
<gene>
    <name evidence="2" type="ORF">GLV81_05990</name>
</gene>
<evidence type="ECO:0000256" key="1">
    <source>
        <dbReference type="SAM" id="SignalP"/>
    </source>
</evidence>
<reference evidence="2 3" key="1">
    <citation type="submission" date="2019-11" db="EMBL/GenBank/DDBJ databases">
        <authorList>
            <person name="Im W.T."/>
        </authorList>
    </citation>
    <scope>NUCLEOTIDE SEQUENCE [LARGE SCALE GENOMIC DNA]</scope>
    <source>
        <strain evidence="2 3">SB-02</strain>
    </source>
</reference>
<dbReference type="KEGG" id="fls:GLV81_05990"/>
<evidence type="ECO:0000313" key="2">
    <source>
        <dbReference type="EMBL" id="QGW27699.1"/>
    </source>
</evidence>
<feature type="chain" id="PRO_5026010074" description="YbjN domain-containing protein" evidence="1">
    <location>
        <begin position="19"/>
        <end position="152"/>
    </location>
</feature>
<sequence>MKYIFYILLLLLPASMQAQTKTETAKPGKLSSLIGKTGYEFTKTDGDIYVTKVEGKHNKEIYLIATESEGMVVLFSIVQEKAGATISVQQMKQLMKLALDLDRIKVGLDDEDETLMVRVDFSSRTLDAQELTEGLDQIGVAADEAYAIIQKK</sequence>
<dbReference type="Proteomes" id="UP000426027">
    <property type="component" value="Chromosome"/>
</dbReference>
<feature type="signal peptide" evidence="1">
    <location>
        <begin position="1"/>
        <end position="18"/>
    </location>
</feature>
<organism evidence="2 3">
    <name type="scientific">Phnomibacter ginsenosidimutans</name>
    <dbReference type="NCBI Taxonomy" id="2676868"/>
    <lineage>
        <taxon>Bacteria</taxon>
        <taxon>Pseudomonadati</taxon>
        <taxon>Bacteroidota</taxon>
        <taxon>Chitinophagia</taxon>
        <taxon>Chitinophagales</taxon>
        <taxon>Chitinophagaceae</taxon>
        <taxon>Phnomibacter</taxon>
    </lineage>
</organism>
<evidence type="ECO:0000313" key="3">
    <source>
        <dbReference type="Proteomes" id="UP000426027"/>
    </source>
</evidence>
<proteinExistence type="predicted"/>
<evidence type="ECO:0008006" key="4">
    <source>
        <dbReference type="Google" id="ProtNLM"/>
    </source>
</evidence>
<dbReference type="RefSeq" id="WP_157477708.1">
    <property type="nucleotide sequence ID" value="NZ_CP046566.1"/>
</dbReference>
<dbReference type="AlphaFoldDB" id="A0A6I6GRI1"/>
<protein>
    <recommendedName>
        <fullName evidence="4">YbjN domain-containing protein</fullName>
    </recommendedName>
</protein>